<keyword evidence="3" id="KW-1185">Reference proteome</keyword>
<evidence type="ECO:0000313" key="3">
    <source>
        <dbReference type="Proteomes" id="UP001634393"/>
    </source>
</evidence>
<sequence>MDDKNINYLKCNTAHPNWAVIVVVGPSRRRNKIPDEHANRPNKLVAKPMLGVDFNHDGRTIPLEKIIIHPKNKLIIPRRVVVSLGIHARGKFSSWKGFKPGAMLLIDVKLGQRKKCRLWYSSSDNGTTRKRKVWTGKGGGGGGGENIGLSRGHENQPILREKWKEKHFVVFTFLSVNNITGSRKSSKPFLFSNRYIDI</sequence>
<feature type="region of interest" description="Disordered" evidence="1">
    <location>
        <begin position="130"/>
        <end position="152"/>
    </location>
</feature>
<comment type="caution">
    <text evidence="2">The sequence shown here is derived from an EMBL/GenBank/DDBJ whole genome shotgun (WGS) entry which is preliminary data.</text>
</comment>
<accession>A0ABD3SV81</accession>
<organism evidence="2 3">
    <name type="scientific">Penstemon smallii</name>
    <dbReference type="NCBI Taxonomy" id="265156"/>
    <lineage>
        <taxon>Eukaryota</taxon>
        <taxon>Viridiplantae</taxon>
        <taxon>Streptophyta</taxon>
        <taxon>Embryophyta</taxon>
        <taxon>Tracheophyta</taxon>
        <taxon>Spermatophyta</taxon>
        <taxon>Magnoliopsida</taxon>
        <taxon>eudicotyledons</taxon>
        <taxon>Gunneridae</taxon>
        <taxon>Pentapetalae</taxon>
        <taxon>asterids</taxon>
        <taxon>lamiids</taxon>
        <taxon>Lamiales</taxon>
        <taxon>Plantaginaceae</taxon>
        <taxon>Cheloneae</taxon>
        <taxon>Penstemon</taxon>
    </lineage>
</organism>
<feature type="compositionally biased region" description="Gly residues" evidence="1">
    <location>
        <begin position="136"/>
        <end position="146"/>
    </location>
</feature>
<gene>
    <name evidence="2" type="ORF">ACJIZ3_017103</name>
</gene>
<name>A0ABD3SV81_9LAMI</name>
<dbReference type="Proteomes" id="UP001634393">
    <property type="component" value="Unassembled WGS sequence"/>
</dbReference>
<evidence type="ECO:0000313" key="2">
    <source>
        <dbReference type="EMBL" id="KAL3828301.1"/>
    </source>
</evidence>
<dbReference type="AlphaFoldDB" id="A0ABD3SV81"/>
<protein>
    <submittedName>
        <fullName evidence="2">Uncharacterized protein</fullName>
    </submittedName>
</protein>
<reference evidence="2 3" key="1">
    <citation type="submission" date="2024-12" db="EMBL/GenBank/DDBJ databases">
        <title>The unique morphological basis and parallel evolutionary history of personate flowers in Penstemon.</title>
        <authorList>
            <person name="Depatie T.H."/>
            <person name="Wessinger C.A."/>
        </authorList>
    </citation>
    <scope>NUCLEOTIDE SEQUENCE [LARGE SCALE GENOMIC DNA]</scope>
    <source>
        <strain evidence="2">WTNN_2</strain>
        <tissue evidence="2">Leaf</tissue>
    </source>
</reference>
<dbReference type="EMBL" id="JBJXBP010000005">
    <property type="protein sequence ID" value="KAL3828301.1"/>
    <property type="molecule type" value="Genomic_DNA"/>
</dbReference>
<proteinExistence type="predicted"/>
<evidence type="ECO:0000256" key="1">
    <source>
        <dbReference type="SAM" id="MobiDB-lite"/>
    </source>
</evidence>